<comment type="caution">
    <text evidence="2">The sequence shown here is derived from an EMBL/GenBank/DDBJ whole genome shotgun (WGS) entry which is preliminary data.</text>
</comment>
<sequence length="221" mass="24515">MFEFLEELFENRTQETGTGGREGTETPNESASGTMENTGGGGFYIKNGILYNGSIDTMLSDLSQDLSENLQEQAEQKARLEASGEPYMDGAGIIHNASWEQDYQSLMSELPGQIEAMAEVNRENFKKGKFPPLYDGFVSNPYYDPTGSWTASMSAWDTVNSLNTVPAPDYTGPEYTREELESEIDHSLNMADQYAKDNMTRTASGFLSRAESATEKLENLE</sequence>
<dbReference type="EMBL" id="DWWI01000145">
    <property type="protein sequence ID" value="HJC43344.1"/>
    <property type="molecule type" value="Genomic_DNA"/>
</dbReference>
<organism evidence="2 3">
    <name type="scientific">Candidatus Mediterraneibacter gallistercoris</name>
    <dbReference type="NCBI Taxonomy" id="2838671"/>
    <lineage>
        <taxon>Bacteria</taxon>
        <taxon>Bacillati</taxon>
        <taxon>Bacillota</taxon>
        <taxon>Clostridia</taxon>
        <taxon>Lachnospirales</taxon>
        <taxon>Lachnospiraceae</taxon>
        <taxon>Mediterraneibacter</taxon>
    </lineage>
</organism>
<dbReference type="Proteomes" id="UP000823895">
    <property type="component" value="Unassembled WGS sequence"/>
</dbReference>
<reference evidence="2" key="1">
    <citation type="journal article" date="2021" name="PeerJ">
        <title>Extensive microbial diversity within the chicken gut microbiome revealed by metagenomics and culture.</title>
        <authorList>
            <person name="Gilroy R."/>
            <person name="Ravi A."/>
            <person name="Getino M."/>
            <person name="Pursley I."/>
            <person name="Horton D.L."/>
            <person name="Alikhan N.F."/>
            <person name="Baker D."/>
            <person name="Gharbi K."/>
            <person name="Hall N."/>
            <person name="Watson M."/>
            <person name="Adriaenssens E.M."/>
            <person name="Foster-Nyarko E."/>
            <person name="Jarju S."/>
            <person name="Secka A."/>
            <person name="Antonio M."/>
            <person name="Oren A."/>
            <person name="Chaudhuri R.R."/>
            <person name="La Ragione R."/>
            <person name="Hildebrand F."/>
            <person name="Pallen M.J."/>
        </authorList>
    </citation>
    <scope>NUCLEOTIDE SEQUENCE</scope>
    <source>
        <strain evidence="2">CHK165-2605</strain>
    </source>
</reference>
<name>A0A9D2P666_9FIRM</name>
<evidence type="ECO:0000313" key="3">
    <source>
        <dbReference type="Proteomes" id="UP000823895"/>
    </source>
</evidence>
<accession>A0A9D2P666</accession>
<gene>
    <name evidence="2" type="ORF">H9756_06640</name>
</gene>
<dbReference type="AlphaFoldDB" id="A0A9D2P666"/>
<protein>
    <submittedName>
        <fullName evidence="2">Uncharacterized protein</fullName>
    </submittedName>
</protein>
<reference evidence="2" key="2">
    <citation type="submission" date="2021-04" db="EMBL/GenBank/DDBJ databases">
        <authorList>
            <person name="Gilroy R."/>
        </authorList>
    </citation>
    <scope>NUCLEOTIDE SEQUENCE</scope>
    <source>
        <strain evidence="2">CHK165-2605</strain>
    </source>
</reference>
<feature type="region of interest" description="Disordered" evidence="1">
    <location>
        <begin position="8"/>
        <end position="39"/>
    </location>
</feature>
<evidence type="ECO:0000256" key="1">
    <source>
        <dbReference type="SAM" id="MobiDB-lite"/>
    </source>
</evidence>
<evidence type="ECO:0000313" key="2">
    <source>
        <dbReference type="EMBL" id="HJC43344.1"/>
    </source>
</evidence>
<proteinExistence type="predicted"/>